<reference evidence="1 2" key="1">
    <citation type="submission" date="2019-05" db="EMBL/GenBank/DDBJ databases">
        <title>Culicoidintestinum kansasii gen. nov., sp. nov. from the gastrointestinal tract of the biting midge, Culicoides sonorensis.</title>
        <authorList>
            <person name="Neupane S."/>
            <person name="Ghosh A."/>
            <person name="Gunther S."/>
            <person name="Martin K."/>
            <person name="Zurek L."/>
        </authorList>
    </citation>
    <scope>NUCLEOTIDE SEQUENCE [LARGE SCALE GENOMIC DNA]</scope>
    <source>
        <strain evidence="1 2">CS-1</strain>
    </source>
</reference>
<dbReference type="Proteomes" id="UP000306912">
    <property type="component" value="Unassembled WGS sequence"/>
</dbReference>
<sequence>MLTVEVIETALRALRTNLMGLLKNKSLFVSMHSEKAYREEKQRLEVAILTFKKEIEALQFDDNSNAGLVKGMKS</sequence>
<dbReference type="RefSeq" id="WP_138191810.1">
    <property type="nucleotide sequence ID" value="NZ_VBWP01000009.1"/>
</dbReference>
<organism evidence="1 2">
    <name type="scientific">Culicoidibacter larvae</name>
    <dbReference type="NCBI Taxonomy" id="2579976"/>
    <lineage>
        <taxon>Bacteria</taxon>
        <taxon>Bacillati</taxon>
        <taxon>Bacillota</taxon>
        <taxon>Culicoidibacteria</taxon>
        <taxon>Culicoidibacterales</taxon>
        <taxon>Culicoidibacteraceae</taxon>
        <taxon>Culicoidibacter</taxon>
    </lineage>
</organism>
<name>A0A5R8Q8Y2_9FIRM</name>
<evidence type="ECO:0000313" key="2">
    <source>
        <dbReference type="Proteomes" id="UP000306912"/>
    </source>
</evidence>
<dbReference type="EMBL" id="VBWP01000009">
    <property type="protein sequence ID" value="TLG72085.1"/>
    <property type="molecule type" value="Genomic_DNA"/>
</dbReference>
<comment type="caution">
    <text evidence="1">The sequence shown here is derived from an EMBL/GenBank/DDBJ whole genome shotgun (WGS) entry which is preliminary data.</text>
</comment>
<dbReference type="InParanoid" id="A0A5R8Q8Y2"/>
<proteinExistence type="predicted"/>
<dbReference type="AlphaFoldDB" id="A0A5R8Q8Y2"/>
<evidence type="ECO:0000313" key="1">
    <source>
        <dbReference type="EMBL" id="TLG72085.1"/>
    </source>
</evidence>
<gene>
    <name evidence="1" type="ORF">FEZ08_09640</name>
</gene>
<accession>A0A5R8Q8Y2</accession>
<protein>
    <submittedName>
        <fullName evidence="1">Uncharacterized protein</fullName>
    </submittedName>
</protein>
<keyword evidence="2" id="KW-1185">Reference proteome</keyword>